<dbReference type="Proteomes" id="UP001164693">
    <property type="component" value="Chromosome"/>
</dbReference>
<feature type="domain" description="Leucine-binding protein" evidence="5">
    <location>
        <begin position="73"/>
        <end position="394"/>
    </location>
</feature>
<dbReference type="CDD" id="cd06342">
    <property type="entry name" value="PBP1_ABC_LIVBP-like"/>
    <property type="match status" value="1"/>
</dbReference>
<dbReference type="Gene3D" id="3.40.50.2300">
    <property type="match status" value="2"/>
</dbReference>
<evidence type="ECO:0000313" key="7">
    <source>
        <dbReference type="Proteomes" id="UP001164693"/>
    </source>
</evidence>
<name>A0ABY7K2H6_9ACTN</name>
<feature type="chain" id="PRO_5045662038" evidence="4">
    <location>
        <begin position="20"/>
        <end position="414"/>
    </location>
</feature>
<gene>
    <name evidence="6" type="ORF">M6B22_03225</name>
</gene>
<feature type="signal peptide" evidence="4">
    <location>
        <begin position="1"/>
        <end position="19"/>
    </location>
</feature>
<proteinExistence type="inferred from homology"/>
<keyword evidence="7" id="KW-1185">Reference proteome</keyword>
<comment type="similarity">
    <text evidence="1">Belongs to the leucine-binding protein family.</text>
</comment>
<feature type="region of interest" description="Disordered" evidence="3">
    <location>
        <begin position="25"/>
        <end position="60"/>
    </location>
</feature>
<dbReference type="PANTHER" id="PTHR47151">
    <property type="entry name" value="LEU/ILE/VAL-BINDING ABC TRANSPORTER SUBUNIT"/>
    <property type="match status" value="1"/>
</dbReference>
<evidence type="ECO:0000256" key="1">
    <source>
        <dbReference type="ARBA" id="ARBA00010062"/>
    </source>
</evidence>
<dbReference type="InterPro" id="IPR028082">
    <property type="entry name" value="Peripla_BP_I"/>
</dbReference>
<dbReference type="PANTHER" id="PTHR47151:SF2">
    <property type="entry name" value="AMINO ACID BINDING PROTEIN"/>
    <property type="match status" value="1"/>
</dbReference>
<organism evidence="6 7">
    <name type="scientific">Jatrophihabitans cynanchi</name>
    <dbReference type="NCBI Taxonomy" id="2944128"/>
    <lineage>
        <taxon>Bacteria</taxon>
        <taxon>Bacillati</taxon>
        <taxon>Actinomycetota</taxon>
        <taxon>Actinomycetes</taxon>
        <taxon>Jatrophihabitantales</taxon>
        <taxon>Jatrophihabitantaceae</taxon>
        <taxon>Jatrophihabitans</taxon>
    </lineage>
</organism>
<sequence length="414" mass="42230">MRNRSLTAAAVLLTAGALALSGCASKGKKNDTNPPPANTAANTSPASTQSSSPAAQLNPVLPAGDGSGKCSGVSIAYIGALTGANAALGIAISNAAALAVDQHNKANAGCQVTFKKFDSQGDPSVAPGVSTQAINEKDIIGVVGLPFSGESKAVGAAFNSAGLVTVSPSATNPDLSKNGWKTFHRVLGNDASQGPAAAKFITDTLKAKKVCVIEDDSDYGKGLAASIESALGSAVTCKDDVKTGQKDFSATVNKVVQAAPDALFYSGYYAEGGPFAQQLHGAGYTGKFVAPDGVKDPQFIKLAGQAAAQGAYFTCPCVPADASKEFAAQYKAKYGTDPQTYSAESYDAATILLSGIDHGNDTRAKLLDWVNAYDADGITKHIKFDSTGELAGQPAIWSYVVQGDAIVKYQQIGG</sequence>
<dbReference type="SUPFAM" id="SSF53822">
    <property type="entry name" value="Periplasmic binding protein-like I"/>
    <property type="match status" value="1"/>
</dbReference>
<evidence type="ECO:0000256" key="2">
    <source>
        <dbReference type="ARBA" id="ARBA00022729"/>
    </source>
</evidence>
<accession>A0ABY7K2H6</accession>
<reference evidence="6" key="1">
    <citation type="submission" date="2022-05" db="EMBL/GenBank/DDBJ databases">
        <title>Jatrophihabitans sp. SB3-54 whole genome sequence.</title>
        <authorList>
            <person name="Suh M.K."/>
            <person name="Eom M.K."/>
            <person name="Kim J.S."/>
            <person name="Kim H.S."/>
            <person name="Do H.E."/>
            <person name="Shin Y.K."/>
            <person name="Lee J.-S."/>
        </authorList>
    </citation>
    <scope>NUCLEOTIDE SEQUENCE</scope>
    <source>
        <strain evidence="6">SB3-54</strain>
    </source>
</reference>
<keyword evidence="2 4" id="KW-0732">Signal</keyword>
<dbReference type="PROSITE" id="PS51257">
    <property type="entry name" value="PROKAR_LIPOPROTEIN"/>
    <property type="match status" value="1"/>
</dbReference>
<evidence type="ECO:0000259" key="5">
    <source>
        <dbReference type="Pfam" id="PF13458"/>
    </source>
</evidence>
<evidence type="ECO:0000256" key="4">
    <source>
        <dbReference type="SAM" id="SignalP"/>
    </source>
</evidence>
<dbReference type="RefSeq" id="WP_269444334.1">
    <property type="nucleotide sequence ID" value="NZ_CP097463.1"/>
</dbReference>
<dbReference type="EMBL" id="CP097463">
    <property type="protein sequence ID" value="WAX57787.1"/>
    <property type="molecule type" value="Genomic_DNA"/>
</dbReference>
<dbReference type="InterPro" id="IPR028081">
    <property type="entry name" value="Leu-bd"/>
</dbReference>
<protein>
    <submittedName>
        <fullName evidence="6">Branched-chain amino acid ABC transporter substrate-binding protein</fullName>
    </submittedName>
</protein>
<dbReference type="Pfam" id="PF13458">
    <property type="entry name" value="Peripla_BP_6"/>
    <property type="match status" value="1"/>
</dbReference>
<evidence type="ECO:0000313" key="6">
    <source>
        <dbReference type="EMBL" id="WAX57787.1"/>
    </source>
</evidence>
<feature type="compositionally biased region" description="Low complexity" evidence="3">
    <location>
        <begin position="38"/>
        <end position="56"/>
    </location>
</feature>
<evidence type="ECO:0000256" key="3">
    <source>
        <dbReference type="SAM" id="MobiDB-lite"/>
    </source>
</evidence>